<name>A0ABQ5HKZ9_9ASTR</name>
<evidence type="ECO:0000313" key="2">
    <source>
        <dbReference type="Proteomes" id="UP001151760"/>
    </source>
</evidence>
<evidence type="ECO:0000313" key="1">
    <source>
        <dbReference type="EMBL" id="GJT88595.1"/>
    </source>
</evidence>
<protein>
    <submittedName>
        <fullName evidence="1">Uncharacterized protein</fullName>
    </submittedName>
</protein>
<accession>A0ABQ5HKZ9</accession>
<dbReference type="EMBL" id="BQNB010019745">
    <property type="protein sequence ID" value="GJT88595.1"/>
    <property type="molecule type" value="Genomic_DNA"/>
</dbReference>
<comment type="caution">
    <text evidence="1">The sequence shown here is derived from an EMBL/GenBank/DDBJ whole genome shotgun (WGS) entry which is preliminary data.</text>
</comment>
<gene>
    <name evidence="1" type="ORF">Tco_1070312</name>
</gene>
<organism evidence="1 2">
    <name type="scientific">Tanacetum coccineum</name>
    <dbReference type="NCBI Taxonomy" id="301880"/>
    <lineage>
        <taxon>Eukaryota</taxon>
        <taxon>Viridiplantae</taxon>
        <taxon>Streptophyta</taxon>
        <taxon>Embryophyta</taxon>
        <taxon>Tracheophyta</taxon>
        <taxon>Spermatophyta</taxon>
        <taxon>Magnoliopsida</taxon>
        <taxon>eudicotyledons</taxon>
        <taxon>Gunneridae</taxon>
        <taxon>Pentapetalae</taxon>
        <taxon>asterids</taxon>
        <taxon>campanulids</taxon>
        <taxon>Asterales</taxon>
        <taxon>Asteraceae</taxon>
        <taxon>Asteroideae</taxon>
        <taxon>Anthemideae</taxon>
        <taxon>Anthemidinae</taxon>
        <taxon>Tanacetum</taxon>
    </lineage>
</organism>
<sequence>MVIQEEKELNDDHGIGNLDNDLVWDNASYHANEDDEQYEEDRFELLGNPCQEPPVCKIRRFEVIKYSFGPAEKYIDIKECEYDDLTRTEEDACHAYQVIFRIMDEGWSQYGISCFWDMAYRLPV</sequence>
<proteinExistence type="predicted"/>
<dbReference type="Proteomes" id="UP001151760">
    <property type="component" value="Unassembled WGS sequence"/>
</dbReference>
<reference evidence="1" key="2">
    <citation type="submission" date="2022-01" db="EMBL/GenBank/DDBJ databases">
        <authorList>
            <person name="Yamashiro T."/>
            <person name="Shiraishi A."/>
            <person name="Satake H."/>
            <person name="Nakayama K."/>
        </authorList>
    </citation>
    <scope>NUCLEOTIDE SEQUENCE</scope>
</reference>
<keyword evidence="2" id="KW-1185">Reference proteome</keyword>
<reference evidence="1" key="1">
    <citation type="journal article" date="2022" name="Int. J. Mol. Sci.">
        <title>Draft Genome of Tanacetum Coccineum: Genomic Comparison of Closely Related Tanacetum-Family Plants.</title>
        <authorList>
            <person name="Yamashiro T."/>
            <person name="Shiraishi A."/>
            <person name="Nakayama K."/>
            <person name="Satake H."/>
        </authorList>
    </citation>
    <scope>NUCLEOTIDE SEQUENCE</scope>
</reference>